<sequence length="187" mass="19552">MRISGQTAQRGIIGVLIALTAGLVVAGVDIVAPAASSVVGVDDGLVPDGGRLSPHDIESPAIANLDPALPRAVQQAADDAAGDGIDMFLTTGWRSEAYQRQLFGEAVVRYGSEREALRYVSTPERSHHVTGDAVDIGPTDADSWLSQHGTGYGLCQTYANEMWHFELATTPGGVCPEMLPDASAAAH</sequence>
<evidence type="ECO:0000313" key="3">
    <source>
        <dbReference type="EMBL" id="GES01624.1"/>
    </source>
</evidence>
<gene>
    <name evidence="3" type="ORF">Acor_36880</name>
</gene>
<proteinExistence type="predicted"/>
<organism evidence="3 4">
    <name type="scientific">Acrocarpospora corrugata</name>
    <dbReference type="NCBI Taxonomy" id="35763"/>
    <lineage>
        <taxon>Bacteria</taxon>
        <taxon>Bacillati</taxon>
        <taxon>Actinomycetota</taxon>
        <taxon>Actinomycetes</taxon>
        <taxon>Streptosporangiales</taxon>
        <taxon>Streptosporangiaceae</taxon>
        <taxon>Acrocarpospora</taxon>
    </lineage>
</organism>
<dbReference type="InterPro" id="IPR052179">
    <property type="entry name" value="DD-CPase-like"/>
</dbReference>
<dbReference type="Pfam" id="PF02557">
    <property type="entry name" value="VanY"/>
    <property type="match status" value="1"/>
</dbReference>
<dbReference type="AlphaFoldDB" id="A0A5M3VYW2"/>
<evidence type="ECO:0000313" key="4">
    <source>
        <dbReference type="Proteomes" id="UP000334990"/>
    </source>
</evidence>
<comment type="caution">
    <text evidence="3">The sequence shown here is derived from an EMBL/GenBank/DDBJ whole genome shotgun (WGS) entry which is preliminary data.</text>
</comment>
<dbReference type="SUPFAM" id="SSF55166">
    <property type="entry name" value="Hedgehog/DD-peptidase"/>
    <property type="match status" value="1"/>
</dbReference>
<evidence type="ECO:0000256" key="1">
    <source>
        <dbReference type="SAM" id="Phobius"/>
    </source>
</evidence>
<keyword evidence="1" id="KW-0812">Transmembrane</keyword>
<feature type="domain" description="D-alanyl-D-alanine carboxypeptidase-like core" evidence="2">
    <location>
        <begin position="65"/>
        <end position="165"/>
    </location>
</feature>
<keyword evidence="3" id="KW-0121">Carboxypeptidase</keyword>
<keyword evidence="3" id="KW-0378">Hydrolase</keyword>
<protein>
    <submittedName>
        <fullName evidence="3">D-alanyl-D-alanine carboxypeptidase</fullName>
    </submittedName>
</protein>
<reference evidence="3 4" key="1">
    <citation type="submission" date="2019-10" db="EMBL/GenBank/DDBJ databases">
        <title>Whole genome shotgun sequence of Acrocarpospora corrugata NBRC 13972.</title>
        <authorList>
            <person name="Ichikawa N."/>
            <person name="Kimura A."/>
            <person name="Kitahashi Y."/>
            <person name="Komaki H."/>
            <person name="Oguchi A."/>
        </authorList>
    </citation>
    <scope>NUCLEOTIDE SEQUENCE [LARGE SCALE GENOMIC DNA]</scope>
    <source>
        <strain evidence="3 4">NBRC 13972</strain>
    </source>
</reference>
<dbReference type="GO" id="GO:0004180">
    <property type="term" value="F:carboxypeptidase activity"/>
    <property type="evidence" value="ECO:0007669"/>
    <property type="project" value="UniProtKB-KW"/>
</dbReference>
<keyword evidence="1" id="KW-1133">Transmembrane helix</keyword>
<dbReference type="GO" id="GO:0006508">
    <property type="term" value="P:proteolysis"/>
    <property type="evidence" value="ECO:0007669"/>
    <property type="project" value="InterPro"/>
</dbReference>
<dbReference type="PANTHER" id="PTHR34385">
    <property type="entry name" value="D-ALANYL-D-ALANINE CARBOXYPEPTIDASE"/>
    <property type="match status" value="1"/>
</dbReference>
<dbReference type="OrthoDB" id="3293184at2"/>
<dbReference type="CDD" id="cd14846">
    <property type="entry name" value="Peptidase_M15_like"/>
    <property type="match status" value="1"/>
</dbReference>
<dbReference type="PANTHER" id="PTHR34385:SF1">
    <property type="entry name" value="PEPTIDOGLYCAN L-ALANYL-D-GLUTAMATE ENDOPEPTIDASE CWLK"/>
    <property type="match status" value="1"/>
</dbReference>
<feature type="transmembrane region" description="Helical" evidence="1">
    <location>
        <begin position="12"/>
        <end position="32"/>
    </location>
</feature>
<dbReference type="RefSeq" id="WP_155337901.1">
    <property type="nucleotide sequence ID" value="NZ_BAAABN010000061.1"/>
</dbReference>
<keyword evidence="4" id="KW-1185">Reference proteome</keyword>
<keyword evidence="3" id="KW-0645">Protease</keyword>
<keyword evidence="1" id="KW-0472">Membrane</keyword>
<dbReference type="EMBL" id="BLAD01000052">
    <property type="protein sequence ID" value="GES01624.1"/>
    <property type="molecule type" value="Genomic_DNA"/>
</dbReference>
<evidence type="ECO:0000259" key="2">
    <source>
        <dbReference type="Pfam" id="PF02557"/>
    </source>
</evidence>
<name>A0A5M3VYW2_9ACTN</name>
<dbReference type="Proteomes" id="UP000334990">
    <property type="component" value="Unassembled WGS sequence"/>
</dbReference>
<dbReference type="InterPro" id="IPR009045">
    <property type="entry name" value="Zn_M74/Hedgehog-like"/>
</dbReference>
<accession>A0A5M3VYW2</accession>
<dbReference type="Gene3D" id="3.30.1380.10">
    <property type="match status" value="1"/>
</dbReference>
<dbReference type="InterPro" id="IPR003709">
    <property type="entry name" value="VanY-like_core_dom"/>
</dbReference>